<evidence type="ECO:0000259" key="7">
    <source>
        <dbReference type="Pfam" id="PF00082"/>
    </source>
</evidence>
<feature type="signal peptide" evidence="6">
    <location>
        <begin position="1"/>
        <end position="31"/>
    </location>
</feature>
<dbReference type="CDD" id="cd07496">
    <property type="entry name" value="Peptidases_S8_13"/>
    <property type="match status" value="1"/>
</dbReference>
<keyword evidence="6" id="KW-0732">Signal</keyword>
<name>A0ABZ2F5R5_METCP</name>
<dbReference type="PANTHER" id="PTHR43806">
    <property type="entry name" value="PEPTIDASE S8"/>
    <property type="match status" value="1"/>
</dbReference>
<dbReference type="InterPro" id="IPR000209">
    <property type="entry name" value="Peptidase_S8/S53_dom"/>
</dbReference>
<dbReference type="Pfam" id="PF00082">
    <property type="entry name" value="Peptidase_S8"/>
    <property type="match status" value="1"/>
</dbReference>
<feature type="domain" description="Peptidase S8/S53" evidence="7">
    <location>
        <begin position="252"/>
        <end position="549"/>
    </location>
</feature>
<accession>A0ABZ2F5R5</accession>
<dbReference type="InterPro" id="IPR050131">
    <property type="entry name" value="Peptidase_S8_subtilisin-like"/>
</dbReference>
<dbReference type="Proteomes" id="UP001359308">
    <property type="component" value="Chromosome"/>
</dbReference>
<evidence type="ECO:0000256" key="4">
    <source>
        <dbReference type="ARBA" id="ARBA00022825"/>
    </source>
</evidence>
<keyword evidence="9" id="KW-1185">Reference proteome</keyword>
<evidence type="ECO:0000256" key="3">
    <source>
        <dbReference type="ARBA" id="ARBA00022801"/>
    </source>
</evidence>
<feature type="chain" id="PRO_5046882173" evidence="6">
    <location>
        <begin position="32"/>
        <end position="584"/>
    </location>
</feature>
<dbReference type="InterPro" id="IPR036852">
    <property type="entry name" value="Peptidase_S8/S53_dom_sf"/>
</dbReference>
<dbReference type="InterPro" id="IPR022398">
    <property type="entry name" value="Peptidase_S8_His-AS"/>
</dbReference>
<dbReference type="PROSITE" id="PS00138">
    <property type="entry name" value="SUBTILASE_SER"/>
    <property type="match status" value="1"/>
</dbReference>
<dbReference type="PROSITE" id="PS51892">
    <property type="entry name" value="SUBTILASE"/>
    <property type="match status" value="1"/>
</dbReference>
<reference evidence="8 9" key="1">
    <citation type="submission" date="2022-09" db="EMBL/GenBank/DDBJ databases">
        <authorList>
            <person name="Giprobiosintez L."/>
        </authorList>
    </citation>
    <scope>NUCLEOTIDE SEQUENCE [LARGE SCALE GENOMIC DNA]</scope>
    <source>
        <strain evidence="9">VKPM-B-12549 (GBS-15)</strain>
    </source>
</reference>
<dbReference type="PRINTS" id="PR00723">
    <property type="entry name" value="SUBTILISIN"/>
</dbReference>
<dbReference type="Gene3D" id="3.40.50.200">
    <property type="entry name" value="Peptidase S8/S53 domain"/>
    <property type="match status" value="1"/>
</dbReference>
<feature type="active site" description="Charge relay system" evidence="5">
    <location>
        <position position="259"/>
    </location>
</feature>
<protein>
    <submittedName>
        <fullName evidence="8">S8 family peptidase</fullName>
    </submittedName>
</protein>
<keyword evidence="4 5" id="KW-0720">Serine protease</keyword>
<evidence type="ECO:0000256" key="1">
    <source>
        <dbReference type="ARBA" id="ARBA00011073"/>
    </source>
</evidence>
<organism evidence="8 9">
    <name type="scientific">Methylococcus capsulatus</name>
    <dbReference type="NCBI Taxonomy" id="414"/>
    <lineage>
        <taxon>Bacteria</taxon>
        <taxon>Pseudomonadati</taxon>
        <taxon>Pseudomonadota</taxon>
        <taxon>Gammaproteobacteria</taxon>
        <taxon>Methylococcales</taxon>
        <taxon>Methylococcaceae</taxon>
        <taxon>Methylococcus</taxon>
    </lineage>
</organism>
<dbReference type="InterPro" id="IPR034176">
    <property type="entry name" value="Peptidases_S8_13"/>
</dbReference>
<evidence type="ECO:0000256" key="5">
    <source>
        <dbReference type="PROSITE-ProRule" id="PRU01240"/>
    </source>
</evidence>
<evidence type="ECO:0000256" key="6">
    <source>
        <dbReference type="SAM" id="SignalP"/>
    </source>
</evidence>
<keyword evidence="2 5" id="KW-0645">Protease</keyword>
<evidence type="ECO:0000313" key="8">
    <source>
        <dbReference type="EMBL" id="WWF02579.1"/>
    </source>
</evidence>
<evidence type="ECO:0000313" key="9">
    <source>
        <dbReference type="Proteomes" id="UP001359308"/>
    </source>
</evidence>
<keyword evidence="3 5" id="KW-0378">Hydrolase</keyword>
<feature type="active site" description="Charge relay system" evidence="5">
    <location>
        <position position="514"/>
    </location>
</feature>
<evidence type="ECO:0000256" key="2">
    <source>
        <dbReference type="ARBA" id="ARBA00022670"/>
    </source>
</evidence>
<dbReference type="SUPFAM" id="SSF52743">
    <property type="entry name" value="Subtilisin-like"/>
    <property type="match status" value="1"/>
</dbReference>
<gene>
    <name evidence="8" type="ORF">N4J17_02885</name>
</gene>
<comment type="similarity">
    <text evidence="1 5">Belongs to the peptidase S8 family.</text>
</comment>
<dbReference type="PROSITE" id="PS00137">
    <property type="entry name" value="SUBTILASE_HIS"/>
    <property type="match status" value="1"/>
</dbReference>
<sequence length="584" mass="60546">MTKTRIHDPSVTVAAALAALLLGAAPPNAWAADAPARAIVMLKADVGTQAPRPADPALLGQWRAATGVALTWSGNTRTGAQILEFPSGISSADVQAAVRRMGAAEGVLWAESEGGQPVRSSRQQAKAAEVRLAIREFIVKLKSGDGETVEADVARLAAIAGIGLAPSRATTGAKVYRLARPVDEIEAREIERKLEAAAEVVYADPIRMKYARTVVPDDPKFKKEWHLHSGDGAQAGSANVQAAWELTRGSPEVAVAVVDSGILFKPTHPDLKSRLVFAGEDRTAIVGWDLVSDAKLARDGNGRDPRPKDEGDWRRAGYCGEGSEAQASSWHGSHVAGTVGAATDNGRGISGVDWFAKIIPVRVLAACGGDDADIADGIHWAAGRPDVPGTEPNPLPARVINLSLGGDGPCSDSYQAAIDYALSRNAVVVVAAGNEGEDTANKEPADCHGIIAVASVRPDGNLADYSNFGVQVAVAAPGGETADSDSYGILSTVNASKKRPAAGGMKYGWEQGTSMAAPVVSGVVSLMLAADTAGRLNPQTVREILMATARPFPEGSRCATDLQGLCGAGIVDAHAAVKAVQDLQ</sequence>
<dbReference type="InterPro" id="IPR015500">
    <property type="entry name" value="Peptidase_S8_subtilisin-rel"/>
</dbReference>
<feature type="active site" description="Charge relay system" evidence="5">
    <location>
        <position position="331"/>
    </location>
</feature>
<dbReference type="EMBL" id="CP104311">
    <property type="protein sequence ID" value="WWF02579.1"/>
    <property type="molecule type" value="Genomic_DNA"/>
</dbReference>
<dbReference type="PANTHER" id="PTHR43806:SF11">
    <property type="entry name" value="CEREVISIN-RELATED"/>
    <property type="match status" value="1"/>
</dbReference>
<dbReference type="RefSeq" id="WP_198324070.1">
    <property type="nucleotide sequence ID" value="NZ_CP104311.1"/>
</dbReference>
<dbReference type="InterPro" id="IPR023828">
    <property type="entry name" value="Peptidase_S8_Ser-AS"/>
</dbReference>
<proteinExistence type="inferred from homology"/>